<name>A0A9N8Z7J7_9GLOM</name>
<keyword evidence="3" id="KW-1185">Reference proteome</keyword>
<accession>A0A9N8Z7J7</accession>
<organism evidence="2 3">
    <name type="scientific">Dentiscutata erythropus</name>
    <dbReference type="NCBI Taxonomy" id="1348616"/>
    <lineage>
        <taxon>Eukaryota</taxon>
        <taxon>Fungi</taxon>
        <taxon>Fungi incertae sedis</taxon>
        <taxon>Mucoromycota</taxon>
        <taxon>Glomeromycotina</taxon>
        <taxon>Glomeromycetes</taxon>
        <taxon>Diversisporales</taxon>
        <taxon>Gigasporaceae</taxon>
        <taxon>Dentiscutata</taxon>
    </lineage>
</organism>
<dbReference type="EMBL" id="CAJVPY010000407">
    <property type="protein sequence ID" value="CAG8471008.1"/>
    <property type="molecule type" value="Genomic_DNA"/>
</dbReference>
<sequence length="112" mass="11377">MSAEDNVAHVTRTSSTALDGVGANPLGEDNAAHVSQKGSTALDGVGANPVPLDESAEKTQSPTSVSPTTVKDTVSAAIGKTIEVVKSPQQADAQIDNGPKIEKPRFQNVGLG</sequence>
<dbReference type="Proteomes" id="UP000789405">
    <property type="component" value="Unassembled WGS sequence"/>
</dbReference>
<evidence type="ECO:0000256" key="1">
    <source>
        <dbReference type="SAM" id="MobiDB-lite"/>
    </source>
</evidence>
<evidence type="ECO:0000313" key="2">
    <source>
        <dbReference type="EMBL" id="CAG8471008.1"/>
    </source>
</evidence>
<dbReference type="OrthoDB" id="2437912at2759"/>
<dbReference type="AlphaFoldDB" id="A0A9N8Z7J7"/>
<feature type="region of interest" description="Disordered" evidence="1">
    <location>
        <begin position="1"/>
        <end position="70"/>
    </location>
</feature>
<protein>
    <submittedName>
        <fullName evidence="2">5059_t:CDS:1</fullName>
    </submittedName>
</protein>
<evidence type="ECO:0000313" key="3">
    <source>
        <dbReference type="Proteomes" id="UP000789405"/>
    </source>
</evidence>
<feature type="region of interest" description="Disordered" evidence="1">
    <location>
        <begin position="87"/>
        <end position="112"/>
    </location>
</feature>
<comment type="caution">
    <text evidence="2">The sequence shown here is derived from an EMBL/GenBank/DDBJ whole genome shotgun (WGS) entry which is preliminary data.</text>
</comment>
<reference evidence="2" key="1">
    <citation type="submission" date="2021-06" db="EMBL/GenBank/DDBJ databases">
        <authorList>
            <person name="Kallberg Y."/>
            <person name="Tangrot J."/>
            <person name="Rosling A."/>
        </authorList>
    </citation>
    <scope>NUCLEOTIDE SEQUENCE</scope>
    <source>
        <strain evidence="2">MA453B</strain>
    </source>
</reference>
<proteinExistence type="predicted"/>
<feature type="compositionally biased region" description="Low complexity" evidence="1">
    <location>
        <begin position="58"/>
        <end position="70"/>
    </location>
</feature>
<gene>
    <name evidence="2" type="ORF">DERYTH_LOCUS1457</name>
</gene>